<dbReference type="SFLD" id="SFLDS00019">
    <property type="entry name" value="Glutathione_Transferase_(cytos"/>
    <property type="match status" value="1"/>
</dbReference>
<evidence type="ECO:0000313" key="3">
    <source>
        <dbReference type="EMBL" id="SCB07488.1"/>
    </source>
</evidence>
<dbReference type="AlphaFoldDB" id="A0A1C3TWH7"/>
<dbReference type="OrthoDB" id="9782992at2"/>
<dbReference type="Gene3D" id="1.20.1050.10">
    <property type="match status" value="1"/>
</dbReference>
<dbReference type="Pfam" id="PF00043">
    <property type="entry name" value="GST_C"/>
    <property type="match status" value="1"/>
</dbReference>
<dbReference type="PROSITE" id="PS51354">
    <property type="entry name" value="GLUTAREDOXIN_2"/>
    <property type="match status" value="1"/>
</dbReference>
<gene>
    <name evidence="3" type="ORF">GA0061100_101162</name>
</gene>
<dbReference type="GO" id="GO:0016740">
    <property type="term" value="F:transferase activity"/>
    <property type="evidence" value="ECO:0007669"/>
    <property type="project" value="UniProtKB-KW"/>
</dbReference>
<dbReference type="SUPFAM" id="SSF47616">
    <property type="entry name" value="GST C-terminal domain-like"/>
    <property type="match status" value="1"/>
</dbReference>
<evidence type="ECO:0000259" key="2">
    <source>
        <dbReference type="PROSITE" id="PS50405"/>
    </source>
</evidence>
<reference evidence="4" key="1">
    <citation type="submission" date="2016-08" db="EMBL/GenBank/DDBJ databases">
        <authorList>
            <person name="Varghese N."/>
            <person name="Submissions Spin"/>
        </authorList>
    </citation>
    <scope>NUCLEOTIDE SEQUENCE [LARGE SCALE GENOMIC DNA]</scope>
    <source>
        <strain evidence="4">CCBAU 57015</strain>
    </source>
</reference>
<sequence>MSLILYQHPLASFCHKVLMALYENGTPFESRIIDLSNAESRASLARLWPLTKFPVLRDEALDSTVPETSIIIEYLDRHYPGATQLLPTELSDALCVRLWDRFFDLYVQEPMQAIVADVRRAEKNQSPQGVAEAQSLLRTAYGMIEKQLDGKIWITGDNLTMADCAAAPALFYAETLVPFGEEHGRLKAYYQRLLDRPSFARVLKEAMPYFHFYPYSEKLPAQFRPEKPNA</sequence>
<dbReference type="InterPro" id="IPR004046">
    <property type="entry name" value="GST_C"/>
</dbReference>
<keyword evidence="4" id="KW-1185">Reference proteome</keyword>
<proteinExistence type="predicted"/>
<protein>
    <submittedName>
        <fullName evidence="3">Glutathione S-transferase</fullName>
    </submittedName>
</protein>
<dbReference type="InterPro" id="IPR004045">
    <property type="entry name" value="Glutathione_S-Trfase_N"/>
</dbReference>
<dbReference type="InterPro" id="IPR036282">
    <property type="entry name" value="Glutathione-S-Trfase_C_sf"/>
</dbReference>
<dbReference type="EMBL" id="FMAC01000001">
    <property type="protein sequence ID" value="SCB07488.1"/>
    <property type="molecule type" value="Genomic_DNA"/>
</dbReference>
<dbReference type="Proteomes" id="UP000186228">
    <property type="component" value="Unassembled WGS sequence"/>
</dbReference>
<dbReference type="SFLD" id="SFLDG00358">
    <property type="entry name" value="Main_(cytGST)"/>
    <property type="match status" value="1"/>
</dbReference>
<dbReference type="InterPro" id="IPR010987">
    <property type="entry name" value="Glutathione-S-Trfase_C-like"/>
</dbReference>
<dbReference type="PANTHER" id="PTHR44051">
    <property type="entry name" value="GLUTATHIONE S-TRANSFERASE-RELATED"/>
    <property type="match status" value="1"/>
</dbReference>
<dbReference type="STRING" id="52131.GA0061100_101162"/>
<keyword evidence="3" id="KW-0808">Transferase</keyword>
<dbReference type="InterPro" id="IPR036249">
    <property type="entry name" value="Thioredoxin-like_sf"/>
</dbReference>
<dbReference type="Pfam" id="PF13417">
    <property type="entry name" value="GST_N_3"/>
    <property type="match status" value="1"/>
</dbReference>
<dbReference type="CDD" id="cd00570">
    <property type="entry name" value="GST_N_family"/>
    <property type="match status" value="1"/>
</dbReference>
<dbReference type="PANTHER" id="PTHR44051:SF8">
    <property type="entry name" value="GLUTATHIONE S-TRANSFERASE GSTA"/>
    <property type="match status" value="1"/>
</dbReference>
<accession>A0A1C3TWH7</accession>
<dbReference type="CDD" id="cd00299">
    <property type="entry name" value="GST_C_family"/>
    <property type="match status" value="1"/>
</dbReference>
<feature type="domain" description="GST C-terminal" evidence="2">
    <location>
        <begin position="89"/>
        <end position="229"/>
    </location>
</feature>
<organism evidence="3 4">
    <name type="scientific">Rhizobium hainanense</name>
    <dbReference type="NCBI Taxonomy" id="52131"/>
    <lineage>
        <taxon>Bacteria</taxon>
        <taxon>Pseudomonadati</taxon>
        <taxon>Pseudomonadota</taxon>
        <taxon>Alphaproteobacteria</taxon>
        <taxon>Hyphomicrobiales</taxon>
        <taxon>Rhizobiaceae</taxon>
        <taxon>Rhizobium/Agrobacterium group</taxon>
        <taxon>Rhizobium</taxon>
    </lineage>
</organism>
<dbReference type="PROSITE" id="PS50405">
    <property type="entry name" value="GST_CTER"/>
    <property type="match status" value="1"/>
</dbReference>
<evidence type="ECO:0000313" key="4">
    <source>
        <dbReference type="Proteomes" id="UP000186228"/>
    </source>
</evidence>
<dbReference type="PROSITE" id="PS50404">
    <property type="entry name" value="GST_NTER"/>
    <property type="match status" value="1"/>
</dbReference>
<dbReference type="Gene3D" id="3.40.30.10">
    <property type="entry name" value="Glutaredoxin"/>
    <property type="match status" value="1"/>
</dbReference>
<dbReference type="InterPro" id="IPR040079">
    <property type="entry name" value="Glutathione_S-Trfase"/>
</dbReference>
<name>A0A1C3TWH7_9HYPH</name>
<dbReference type="RefSeq" id="WP_075850728.1">
    <property type="nucleotide sequence ID" value="NZ_FMAC01000001.1"/>
</dbReference>
<feature type="domain" description="GST N-terminal" evidence="1">
    <location>
        <begin position="1"/>
        <end position="83"/>
    </location>
</feature>
<dbReference type="SUPFAM" id="SSF52833">
    <property type="entry name" value="Thioredoxin-like"/>
    <property type="match status" value="1"/>
</dbReference>
<evidence type="ECO:0000259" key="1">
    <source>
        <dbReference type="PROSITE" id="PS50404"/>
    </source>
</evidence>